<dbReference type="GO" id="GO:0008270">
    <property type="term" value="F:zinc ion binding"/>
    <property type="evidence" value="ECO:0007669"/>
    <property type="project" value="InterPro"/>
</dbReference>
<evidence type="ECO:0000259" key="5">
    <source>
        <dbReference type="SMART" id="SM00507"/>
    </source>
</evidence>
<evidence type="ECO:0000256" key="2">
    <source>
        <dbReference type="ARBA" id="ARBA00022801"/>
    </source>
</evidence>
<dbReference type="Pfam" id="PF01844">
    <property type="entry name" value="HNH"/>
    <property type="match status" value="1"/>
</dbReference>
<dbReference type="RefSeq" id="WP_092092126.1">
    <property type="nucleotide sequence ID" value="NZ_FOQE01000012.1"/>
</dbReference>
<keyword evidence="2" id="KW-0378">Hydrolase</keyword>
<proteinExistence type="inferred from homology"/>
<dbReference type="OrthoDB" id="9811997at2"/>
<dbReference type="AlphaFoldDB" id="A0A1I3C285"/>
<evidence type="ECO:0000256" key="4">
    <source>
        <dbReference type="ARBA" id="ARBA00040194"/>
    </source>
</evidence>
<evidence type="ECO:0000313" key="7">
    <source>
        <dbReference type="Proteomes" id="UP000198668"/>
    </source>
</evidence>
<reference evidence="6 7" key="1">
    <citation type="submission" date="2016-10" db="EMBL/GenBank/DDBJ databases">
        <authorList>
            <person name="de Groot N.N."/>
        </authorList>
    </citation>
    <scope>NUCLEOTIDE SEQUENCE [LARGE SCALE GENOMIC DNA]</scope>
    <source>
        <strain evidence="6 7">DSM 27630</strain>
    </source>
</reference>
<comment type="similarity">
    <text evidence="3">Belongs to the HNH nuclease family.</text>
</comment>
<dbReference type="PANTHER" id="PTHR41286">
    <property type="entry name" value="HNH NUCLEASE YAJD-RELATED"/>
    <property type="match status" value="1"/>
</dbReference>
<evidence type="ECO:0000313" key="6">
    <source>
        <dbReference type="EMBL" id="SFH68718.1"/>
    </source>
</evidence>
<accession>A0A1I3C285</accession>
<dbReference type="GO" id="GO:0004519">
    <property type="term" value="F:endonuclease activity"/>
    <property type="evidence" value="ECO:0007669"/>
    <property type="project" value="UniProtKB-KW"/>
</dbReference>
<name>A0A1I3C285_9LACT</name>
<evidence type="ECO:0000256" key="3">
    <source>
        <dbReference type="ARBA" id="ARBA00038412"/>
    </source>
</evidence>
<dbReference type="PANTHER" id="PTHR41286:SF1">
    <property type="entry name" value="HNH NUCLEASE YAJD-RELATED"/>
    <property type="match status" value="1"/>
</dbReference>
<organism evidence="6 7">
    <name type="scientific">Pisciglobus halotolerans</name>
    <dbReference type="NCBI Taxonomy" id="745365"/>
    <lineage>
        <taxon>Bacteria</taxon>
        <taxon>Bacillati</taxon>
        <taxon>Bacillota</taxon>
        <taxon>Bacilli</taxon>
        <taxon>Lactobacillales</taxon>
        <taxon>Carnobacteriaceae</taxon>
    </lineage>
</organism>
<feature type="domain" description="HNH nuclease" evidence="5">
    <location>
        <begin position="32"/>
        <end position="88"/>
    </location>
</feature>
<dbReference type="GO" id="GO:0005829">
    <property type="term" value="C:cytosol"/>
    <property type="evidence" value="ECO:0007669"/>
    <property type="project" value="TreeGrafter"/>
</dbReference>
<dbReference type="GO" id="GO:0003676">
    <property type="term" value="F:nucleic acid binding"/>
    <property type="evidence" value="ECO:0007669"/>
    <property type="project" value="InterPro"/>
</dbReference>
<dbReference type="CDD" id="cd00085">
    <property type="entry name" value="HNHc"/>
    <property type="match status" value="1"/>
</dbReference>
<dbReference type="SMART" id="SM00507">
    <property type="entry name" value="HNHc"/>
    <property type="match status" value="1"/>
</dbReference>
<gene>
    <name evidence="6" type="ORF">SAMN04489868_11246</name>
</gene>
<dbReference type="EMBL" id="FOQE01000012">
    <property type="protein sequence ID" value="SFH68718.1"/>
    <property type="molecule type" value="Genomic_DNA"/>
</dbReference>
<dbReference type="Gene3D" id="1.10.30.50">
    <property type="match status" value="1"/>
</dbReference>
<sequence length="107" mass="12668">MNLMTPLILKQLKEYIAANDMIRFYKSKEWRKLRAIAKKRDHNECQMCKANGKYSKGDMVHHIKEVKDNPELALALSNLQTLCNACHNKVHDKLPNQKKKFTNEERW</sequence>
<dbReference type="Proteomes" id="UP000198668">
    <property type="component" value="Unassembled WGS sequence"/>
</dbReference>
<keyword evidence="6" id="KW-0255">Endonuclease</keyword>
<protein>
    <recommendedName>
        <fullName evidence="4">Putative HNH nuclease YajD</fullName>
    </recommendedName>
</protein>
<keyword evidence="7" id="KW-1185">Reference proteome</keyword>
<evidence type="ECO:0000256" key="1">
    <source>
        <dbReference type="ARBA" id="ARBA00022722"/>
    </source>
</evidence>
<dbReference type="InterPro" id="IPR002711">
    <property type="entry name" value="HNH"/>
</dbReference>
<dbReference type="InterPro" id="IPR003615">
    <property type="entry name" value="HNH_nuc"/>
</dbReference>
<keyword evidence="1" id="KW-0540">Nuclease</keyword>
<dbReference type="GO" id="GO:0016787">
    <property type="term" value="F:hydrolase activity"/>
    <property type="evidence" value="ECO:0007669"/>
    <property type="project" value="UniProtKB-KW"/>
</dbReference>